<dbReference type="PANTHER" id="PTHR23048:SF0">
    <property type="entry name" value="CALMODULIN LIKE 3"/>
    <property type="match status" value="1"/>
</dbReference>
<evidence type="ECO:0000313" key="5">
    <source>
        <dbReference type="WBParaSite" id="maker-uti_cns_0011252-snap-gene-0.3-mRNA-1"/>
    </source>
</evidence>
<keyword evidence="4" id="KW-1185">Reference proteome</keyword>
<dbReference type="SUPFAM" id="SSF47473">
    <property type="entry name" value="EF-hand"/>
    <property type="match status" value="1"/>
</dbReference>
<evidence type="ECO:0000256" key="2">
    <source>
        <dbReference type="ARBA" id="ARBA00022837"/>
    </source>
</evidence>
<proteinExistence type="predicted"/>
<protein>
    <submittedName>
        <fullName evidence="5">Calmodulin</fullName>
    </submittedName>
</protein>
<dbReference type="WBParaSite" id="maker-uti_cns_0011252-snap-gene-0.3-mRNA-1">
    <property type="protein sequence ID" value="maker-uti_cns_0011252-snap-gene-0.3-mRNA-1"/>
    <property type="gene ID" value="maker-uti_cns_0011252-snap-gene-0.3"/>
</dbReference>
<dbReference type="CDD" id="cd00051">
    <property type="entry name" value="EFh"/>
    <property type="match status" value="2"/>
</dbReference>
<keyword evidence="2" id="KW-0106">Calcium</keyword>
<dbReference type="InterPro" id="IPR018247">
    <property type="entry name" value="EF_Hand_1_Ca_BS"/>
</dbReference>
<organism evidence="4 5">
    <name type="scientific">Macrostomum lignano</name>
    <dbReference type="NCBI Taxonomy" id="282301"/>
    <lineage>
        <taxon>Eukaryota</taxon>
        <taxon>Metazoa</taxon>
        <taxon>Spiralia</taxon>
        <taxon>Lophotrochozoa</taxon>
        <taxon>Platyhelminthes</taxon>
        <taxon>Rhabditophora</taxon>
        <taxon>Macrostomorpha</taxon>
        <taxon>Macrostomida</taxon>
        <taxon>Macrostomidae</taxon>
        <taxon>Macrostomum</taxon>
    </lineage>
</organism>
<dbReference type="SMART" id="SM00054">
    <property type="entry name" value="EFh"/>
    <property type="match status" value="4"/>
</dbReference>
<name>A0A1I8IBS7_9PLAT</name>
<keyword evidence="1" id="KW-0677">Repeat</keyword>
<dbReference type="GO" id="GO:0005509">
    <property type="term" value="F:calcium ion binding"/>
    <property type="evidence" value="ECO:0007669"/>
    <property type="project" value="InterPro"/>
</dbReference>
<feature type="domain" description="EF-hand" evidence="3">
    <location>
        <begin position="103"/>
        <end position="138"/>
    </location>
</feature>
<evidence type="ECO:0000313" key="4">
    <source>
        <dbReference type="Proteomes" id="UP000095280"/>
    </source>
</evidence>
<dbReference type="PROSITE" id="PS50222">
    <property type="entry name" value="EF_HAND_2"/>
    <property type="match status" value="3"/>
</dbReference>
<reference evidence="5" key="1">
    <citation type="submission" date="2016-11" db="UniProtKB">
        <authorList>
            <consortium name="WormBaseParasite"/>
        </authorList>
    </citation>
    <scope>IDENTIFICATION</scope>
</reference>
<feature type="domain" description="EF-hand" evidence="3">
    <location>
        <begin position="62"/>
        <end position="97"/>
    </location>
</feature>
<dbReference type="Gene3D" id="1.10.238.10">
    <property type="entry name" value="EF-hand"/>
    <property type="match status" value="2"/>
</dbReference>
<dbReference type="FunFam" id="1.10.238.10:FF:000178">
    <property type="entry name" value="Calmodulin-2 A"/>
    <property type="match status" value="1"/>
</dbReference>
<dbReference type="InterPro" id="IPR002048">
    <property type="entry name" value="EF_hand_dom"/>
</dbReference>
<sequence>GITLVTVAMAQSNGGSSAGSQPQQQPSDKTLQEAFNFFDIDQDGRITSGELQKVLKFLGFKTNEDEVKLMIADVDIDGNGTVEFNEFLKMMKKYYKQSSDEHSEDADMWEAFKAFDHNGDNFIDFAEIKKTMHFLGEEVTDEDVRSMIREADVDNDGRINFEVQYRFHHTPPPSSARIWASLSPFFAAASMPLERRQPQTTGSQAIGRVSSSAARKAMARNTEMCAQCGNPAHHAPSGGAPWPEVFLAAEHAEPASVGAQSPVRQLRVEAAGSTAAASSKINSAVSADFDSAVAAMQLVLNALVACRALAARTPWLSVCRLLLLLFFWNRLGSSSSSLRLLVRFGGFVAAGLSLSLTPCSTSLVSPPLPVELPVERIRVFRQEVRFDWDFCLLIGILICRHLLIEILIRSCLLIEILIRSCRLIGILIRSCLLIGILIRRRRRLLIEILIRSCRLIEILIRSCRLIGILIRTSSAMYIDIDWSSIAAAAPDSDVCSRALFEARLQPAFMAAFLSPPCCCCSSFDSSAFADVGGPGGAGSSESISSATASDLSELVDVALIRFEARREPARPALAFSSAFSVVLSAEEFADIEVKSRTFLEVLRQCILDSDLSSAELLVTPPTTDSTRSSASFVILTSSICLSTAADSSVFVSVFVVAFLEARRHWDLADGVSGSVIESA</sequence>
<feature type="domain" description="EF-hand" evidence="3">
    <location>
        <begin position="26"/>
        <end position="61"/>
    </location>
</feature>
<evidence type="ECO:0000259" key="3">
    <source>
        <dbReference type="PROSITE" id="PS50222"/>
    </source>
</evidence>
<dbReference type="Proteomes" id="UP000095280">
    <property type="component" value="Unplaced"/>
</dbReference>
<dbReference type="PANTHER" id="PTHR23048">
    <property type="entry name" value="MYOSIN LIGHT CHAIN 1, 3"/>
    <property type="match status" value="1"/>
</dbReference>
<evidence type="ECO:0000256" key="1">
    <source>
        <dbReference type="ARBA" id="ARBA00022737"/>
    </source>
</evidence>
<dbReference type="PROSITE" id="PS00018">
    <property type="entry name" value="EF_HAND_1"/>
    <property type="match status" value="3"/>
</dbReference>
<dbReference type="GO" id="GO:0016460">
    <property type="term" value="C:myosin II complex"/>
    <property type="evidence" value="ECO:0007669"/>
    <property type="project" value="TreeGrafter"/>
</dbReference>
<dbReference type="AlphaFoldDB" id="A0A1I8IBS7"/>
<dbReference type="InterPro" id="IPR050230">
    <property type="entry name" value="CALM/Myosin/TropC-like"/>
</dbReference>
<dbReference type="InterPro" id="IPR011992">
    <property type="entry name" value="EF-hand-dom_pair"/>
</dbReference>
<accession>A0A1I8IBS7</accession>
<dbReference type="Pfam" id="PF13499">
    <property type="entry name" value="EF-hand_7"/>
    <property type="match status" value="2"/>
</dbReference>